<proteinExistence type="predicted"/>
<organism evidence="2 3">
    <name type="scientific">Stylosanthes scabra</name>
    <dbReference type="NCBI Taxonomy" id="79078"/>
    <lineage>
        <taxon>Eukaryota</taxon>
        <taxon>Viridiplantae</taxon>
        <taxon>Streptophyta</taxon>
        <taxon>Embryophyta</taxon>
        <taxon>Tracheophyta</taxon>
        <taxon>Spermatophyta</taxon>
        <taxon>Magnoliopsida</taxon>
        <taxon>eudicotyledons</taxon>
        <taxon>Gunneridae</taxon>
        <taxon>Pentapetalae</taxon>
        <taxon>rosids</taxon>
        <taxon>fabids</taxon>
        <taxon>Fabales</taxon>
        <taxon>Fabaceae</taxon>
        <taxon>Papilionoideae</taxon>
        <taxon>50 kb inversion clade</taxon>
        <taxon>dalbergioids sensu lato</taxon>
        <taxon>Dalbergieae</taxon>
        <taxon>Pterocarpus clade</taxon>
        <taxon>Stylosanthes</taxon>
    </lineage>
</organism>
<evidence type="ECO:0000313" key="3">
    <source>
        <dbReference type="Proteomes" id="UP001341840"/>
    </source>
</evidence>
<sequence length="327" mass="36633">MDLGFIKAQEWRLWLHIPSLYRVGGDSWSLLELERPKNDKNLGNTKTPKAQNVYRFEGEERKGKHDTHTSKVKQLWNQLSTQLLLSNEKERGAKALFIAIDEWHFRNYMVWSVPGQIFNVGVRVHVPNILMTTLISLFSLYLAFGGIKPVPLIKLTVRVLVQLELADCPAYTVPPAPSSGTVKTKKKPLVASSGKPFPKEMEEGAKEDSSANLRQKRRKQKVSDASAEDAALGADAVWEHEVNPIDRAFPADYNFRVALDASLTQGPFCEIIGPLVPEQLLGTAQYLACKLNTCLQELELVEGERLSTLAYMNKVEEGAKVQAVELH</sequence>
<evidence type="ECO:0000256" key="1">
    <source>
        <dbReference type="SAM" id="MobiDB-lite"/>
    </source>
</evidence>
<comment type="caution">
    <text evidence="2">The sequence shown here is derived from an EMBL/GenBank/DDBJ whole genome shotgun (WGS) entry which is preliminary data.</text>
</comment>
<feature type="non-terminal residue" evidence="2">
    <location>
        <position position="327"/>
    </location>
</feature>
<feature type="compositionally biased region" description="Basic and acidic residues" evidence="1">
    <location>
        <begin position="197"/>
        <end position="209"/>
    </location>
</feature>
<accession>A0ABU6WU51</accession>
<feature type="region of interest" description="Disordered" evidence="1">
    <location>
        <begin position="176"/>
        <end position="227"/>
    </location>
</feature>
<gene>
    <name evidence="2" type="ORF">PIB30_085680</name>
</gene>
<dbReference type="Proteomes" id="UP001341840">
    <property type="component" value="Unassembled WGS sequence"/>
</dbReference>
<dbReference type="EMBL" id="JASCZI010182681">
    <property type="protein sequence ID" value="MED6188411.1"/>
    <property type="molecule type" value="Genomic_DNA"/>
</dbReference>
<evidence type="ECO:0000313" key="2">
    <source>
        <dbReference type="EMBL" id="MED6188411.1"/>
    </source>
</evidence>
<reference evidence="2 3" key="1">
    <citation type="journal article" date="2023" name="Plants (Basel)">
        <title>Bridging the Gap: Combining Genomics and Transcriptomics Approaches to Understand Stylosanthes scabra, an Orphan Legume from the Brazilian Caatinga.</title>
        <authorList>
            <person name="Ferreira-Neto J.R.C."/>
            <person name="da Silva M.D."/>
            <person name="Binneck E."/>
            <person name="de Melo N.F."/>
            <person name="da Silva R.H."/>
            <person name="de Melo A.L.T.M."/>
            <person name="Pandolfi V."/>
            <person name="Bustamante F.O."/>
            <person name="Brasileiro-Vidal A.C."/>
            <person name="Benko-Iseppon A.M."/>
        </authorList>
    </citation>
    <scope>NUCLEOTIDE SEQUENCE [LARGE SCALE GENOMIC DNA]</scope>
    <source>
        <tissue evidence="2">Leaves</tissue>
    </source>
</reference>
<name>A0ABU6WU51_9FABA</name>
<protein>
    <submittedName>
        <fullName evidence="2">Uncharacterized protein</fullName>
    </submittedName>
</protein>
<keyword evidence="3" id="KW-1185">Reference proteome</keyword>